<feature type="compositionally biased region" description="Low complexity" evidence="1">
    <location>
        <begin position="1"/>
        <end position="22"/>
    </location>
</feature>
<accession>A0A8J8NW72</accession>
<evidence type="ECO:0000313" key="2">
    <source>
        <dbReference type="EMBL" id="TNV81764.1"/>
    </source>
</evidence>
<evidence type="ECO:0000313" key="3">
    <source>
        <dbReference type="Proteomes" id="UP000785679"/>
    </source>
</evidence>
<name>A0A8J8NW72_HALGN</name>
<organism evidence="2 3">
    <name type="scientific">Halteria grandinella</name>
    <dbReference type="NCBI Taxonomy" id="5974"/>
    <lineage>
        <taxon>Eukaryota</taxon>
        <taxon>Sar</taxon>
        <taxon>Alveolata</taxon>
        <taxon>Ciliophora</taxon>
        <taxon>Intramacronucleata</taxon>
        <taxon>Spirotrichea</taxon>
        <taxon>Stichotrichia</taxon>
        <taxon>Sporadotrichida</taxon>
        <taxon>Halteriidae</taxon>
        <taxon>Halteria</taxon>
    </lineage>
</organism>
<gene>
    <name evidence="2" type="ORF">FGO68_gene10556</name>
</gene>
<protein>
    <submittedName>
        <fullName evidence="2">Uncharacterized protein</fullName>
    </submittedName>
</protein>
<dbReference type="EMBL" id="RRYP01005760">
    <property type="protein sequence ID" value="TNV81764.1"/>
    <property type="molecule type" value="Genomic_DNA"/>
</dbReference>
<dbReference type="AlphaFoldDB" id="A0A8J8NW72"/>
<sequence length="93" mass="10686">MKDQLLLSPSSVSTQSLSPFSPWLRQPHDDLRAQDLQPRKQTKLKAFWTVLLRTDPDPKSLRTITLVLTTAEPYPMRRKPIVIPETEQGFSSK</sequence>
<keyword evidence="3" id="KW-1185">Reference proteome</keyword>
<evidence type="ECO:0000256" key="1">
    <source>
        <dbReference type="SAM" id="MobiDB-lite"/>
    </source>
</evidence>
<comment type="caution">
    <text evidence="2">The sequence shown here is derived from an EMBL/GenBank/DDBJ whole genome shotgun (WGS) entry which is preliminary data.</text>
</comment>
<proteinExistence type="predicted"/>
<feature type="region of interest" description="Disordered" evidence="1">
    <location>
        <begin position="1"/>
        <end position="25"/>
    </location>
</feature>
<reference evidence="2" key="1">
    <citation type="submission" date="2019-06" db="EMBL/GenBank/DDBJ databases">
        <authorList>
            <person name="Zheng W."/>
        </authorList>
    </citation>
    <scope>NUCLEOTIDE SEQUENCE</scope>
    <source>
        <strain evidence="2">QDHG01</strain>
    </source>
</reference>
<dbReference type="Proteomes" id="UP000785679">
    <property type="component" value="Unassembled WGS sequence"/>
</dbReference>